<comment type="caution">
    <text evidence="2">Lacks conserved residue(s) required for the propagation of feature annotation.</text>
</comment>
<name>A0A443QZ66_9ACAR</name>
<dbReference type="InterPro" id="IPR000859">
    <property type="entry name" value="CUB_dom"/>
</dbReference>
<evidence type="ECO:0000259" key="3">
    <source>
        <dbReference type="PROSITE" id="PS01180"/>
    </source>
</evidence>
<dbReference type="PANTHER" id="PTHR33236">
    <property type="entry name" value="INTRAFLAGELLAR TRANSPORT PROTEIN 122 FAMILY PROTEIN-RELATED"/>
    <property type="match status" value="1"/>
</dbReference>
<organism evidence="4 5">
    <name type="scientific">Dinothrombium tinctorium</name>
    <dbReference type="NCBI Taxonomy" id="1965070"/>
    <lineage>
        <taxon>Eukaryota</taxon>
        <taxon>Metazoa</taxon>
        <taxon>Ecdysozoa</taxon>
        <taxon>Arthropoda</taxon>
        <taxon>Chelicerata</taxon>
        <taxon>Arachnida</taxon>
        <taxon>Acari</taxon>
        <taxon>Acariformes</taxon>
        <taxon>Trombidiformes</taxon>
        <taxon>Prostigmata</taxon>
        <taxon>Anystina</taxon>
        <taxon>Parasitengona</taxon>
        <taxon>Trombidioidea</taxon>
        <taxon>Trombidiidae</taxon>
        <taxon>Dinothrombium</taxon>
    </lineage>
</organism>
<protein>
    <recommendedName>
        <fullName evidence="3">CUB domain-containing protein</fullName>
    </recommendedName>
</protein>
<evidence type="ECO:0000313" key="4">
    <source>
        <dbReference type="EMBL" id="RWS08288.1"/>
    </source>
</evidence>
<dbReference type="Proteomes" id="UP000285301">
    <property type="component" value="Unassembled WGS sequence"/>
</dbReference>
<keyword evidence="1" id="KW-1015">Disulfide bond</keyword>
<dbReference type="SMART" id="SM00042">
    <property type="entry name" value="CUB"/>
    <property type="match status" value="1"/>
</dbReference>
<feature type="domain" description="CUB" evidence="3">
    <location>
        <begin position="215"/>
        <end position="353"/>
    </location>
</feature>
<gene>
    <name evidence="4" type="ORF">B4U79_09580</name>
</gene>
<dbReference type="InterPro" id="IPR058698">
    <property type="entry name" value="CUB_metazoa"/>
</dbReference>
<proteinExistence type="predicted"/>
<comment type="caution">
    <text evidence="4">The sequence shown here is derived from an EMBL/GenBank/DDBJ whole genome shotgun (WGS) entry which is preliminary data.</text>
</comment>
<dbReference type="AlphaFoldDB" id="A0A443QZ66"/>
<feature type="domain" description="CUB" evidence="3">
    <location>
        <begin position="62"/>
        <end position="169"/>
    </location>
</feature>
<dbReference type="PANTHER" id="PTHR33236:SF11">
    <property type="entry name" value="CUB DOMAIN-CONTAINING PROTEIN"/>
    <property type="match status" value="1"/>
</dbReference>
<dbReference type="PROSITE" id="PS01180">
    <property type="entry name" value="CUB"/>
    <property type="match status" value="2"/>
</dbReference>
<dbReference type="Pfam" id="PF00431">
    <property type="entry name" value="CUB"/>
    <property type="match status" value="1"/>
</dbReference>
<dbReference type="Pfam" id="PF26080">
    <property type="entry name" value="CUB_animal"/>
    <property type="match status" value="1"/>
</dbReference>
<dbReference type="OrthoDB" id="2105077at2759"/>
<accession>A0A443QZ66</accession>
<dbReference type="SUPFAM" id="SSF49854">
    <property type="entry name" value="Spermadhesin, CUB domain"/>
    <property type="match status" value="2"/>
</dbReference>
<dbReference type="STRING" id="1965070.A0A443QZ66"/>
<evidence type="ECO:0000313" key="5">
    <source>
        <dbReference type="Proteomes" id="UP000285301"/>
    </source>
</evidence>
<dbReference type="InterPro" id="IPR035914">
    <property type="entry name" value="Sperma_CUB_dom_sf"/>
</dbReference>
<reference evidence="4 5" key="1">
    <citation type="journal article" date="2018" name="Gigascience">
        <title>Genomes of trombidid mites reveal novel predicted allergens and laterally-transferred genes associated with secondary metabolism.</title>
        <authorList>
            <person name="Dong X."/>
            <person name="Chaisiri K."/>
            <person name="Xia D."/>
            <person name="Armstrong S.D."/>
            <person name="Fang Y."/>
            <person name="Donnelly M.J."/>
            <person name="Kadowaki T."/>
            <person name="McGarry J.W."/>
            <person name="Darby A.C."/>
            <person name="Makepeace B.L."/>
        </authorList>
    </citation>
    <scope>NUCLEOTIDE SEQUENCE [LARGE SCALE GENOMIC DNA]</scope>
    <source>
        <strain evidence="4">UoL-WK</strain>
    </source>
</reference>
<dbReference type="EMBL" id="NCKU01003047">
    <property type="protein sequence ID" value="RWS08288.1"/>
    <property type="molecule type" value="Genomic_DNA"/>
</dbReference>
<evidence type="ECO:0000256" key="2">
    <source>
        <dbReference type="PROSITE-ProRule" id="PRU00059"/>
    </source>
</evidence>
<dbReference type="Gene3D" id="2.60.120.290">
    <property type="entry name" value="Spermadhesin, CUB domain"/>
    <property type="match status" value="2"/>
</dbReference>
<sequence>LRPTLLRPSIFNIVKFSNDECYDGGNQSGTCYTPLECKAFGGSATAMCANGYGTCCIISKSCHNTTSQKVVYFKNPSYPSTDNQQNFCDLTIDIKDSDICQIRLDFLDFQLDPPKEGQCLGDKLTISASKQATSTIPTLCGLNRNSHIYINVPQDTIPRSVSILFVTNSEGPYRWHLRITQIECINKLGNRQQKSFFSFIPPASLKISVPAPPHCLQYYTASTGVIESFNFGDYLNNLDYAICIERLPDTCKVIFTAMDNEWSIEKTGTSLPSSGVGDEQCKSDYLMISGGSETGDGPTYDRYCGKRLNFEKDSQISKPVITKANGPIVLRFHSDQYYKSEYKEGFRLHFQQENNNCVSRTNTFSNLYFHSPSALNSNSIGIQSNNENTRVVRRSNTKRLVL</sequence>
<feature type="non-terminal residue" evidence="4">
    <location>
        <position position="1"/>
    </location>
</feature>
<keyword evidence="5" id="KW-1185">Reference proteome</keyword>
<evidence type="ECO:0000256" key="1">
    <source>
        <dbReference type="ARBA" id="ARBA00023157"/>
    </source>
</evidence>